<keyword evidence="3" id="KW-1185">Reference proteome</keyword>
<sequence length="110" mass="12709">MTICTNIQSTALALLIDLFVQIKLQKQLQLKSPFWTSQCKSVYFHTAYSIGSTEVQFERRFLALLHFSCSSYFFCWWISTWLRSTLCFGLSEFLSGISCFTKSGLYSDVL</sequence>
<keyword evidence="1" id="KW-0812">Transmembrane</keyword>
<evidence type="ECO:0000313" key="2">
    <source>
        <dbReference type="EMBL" id="KZF26716.1"/>
    </source>
</evidence>
<dbReference type="EMBL" id="KV407454">
    <property type="protein sequence ID" value="KZF26716.1"/>
    <property type="molecule type" value="Genomic_DNA"/>
</dbReference>
<dbReference type="InParanoid" id="A0A165JWN1"/>
<dbReference type="AlphaFoldDB" id="A0A165JWN1"/>
<keyword evidence="1" id="KW-0472">Membrane</keyword>
<feature type="transmembrane region" description="Helical" evidence="1">
    <location>
        <begin position="61"/>
        <end position="79"/>
    </location>
</feature>
<dbReference type="GeneID" id="28894634"/>
<protein>
    <submittedName>
        <fullName evidence="2">Uncharacterized protein</fullName>
    </submittedName>
</protein>
<name>A0A165JWN1_XYLHT</name>
<dbReference type="Proteomes" id="UP000076632">
    <property type="component" value="Unassembled WGS sequence"/>
</dbReference>
<evidence type="ECO:0000256" key="1">
    <source>
        <dbReference type="SAM" id="Phobius"/>
    </source>
</evidence>
<accession>A0A165JWN1</accession>
<proteinExistence type="predicted"/>
<reference evidence="2 3" key="1">
    <citation type="journal article" date="2016" name="Fungal Biol.">
        <title>The genome of Xylona heveae provides a window into fungal endophytism.</title>
        <authorList>
            <person name="Gazis R."/>
            <person name="Kuo A."/>
            <person name="Riley R."/>
            <person name="LaButti K."/>
            <person name="Lipzen A."/>
            <person name="Lin J."/>
            <person name="Amirebrahimi M."/>
            <person name="Hesse C.N."/>
            <person name="Spatafora J.W."/>
            <person name="Henrissat B."/>
            <person name="Hainaut M."/>
            <person name="Grigoriev I.V."/>
            <person name="Hibbett D.S."/>
        </authorList>
    </citation>
    <scope>NUCLEOTIDE SEQUENCE [LARGE SCALE GENOMIC DNA]</scope>
    <source>
        <strain evidence="2 3">TC161</strain>
    </source>
</reference>
<gene>
    <name evidence="2" type="ORF">L228DRAFT_17216</name>
</gene>
<keyword evidence="1" id="KW-1133">Transmembrane helix</keyword>
<dbReference type="RefSeq" id="XP_018192271.1">
    <property type="nucleotide sequence ID" value="XM_018329497.1"/>
</dbReference>
<evidence type="ECO:0000313" key="3">
    <source>
        <dbReference type="Proteomes" id="UP000076632"/>
    </source>
</evidence>
<organism evidence="2 3">
    <name type="scientific">Xylona heveae (strain CBS 132557 / TC161)</name>
    <dbReference type="NCBI Taxonomy" id="1328760"/>
    <lineage>
        <taxon>Eukaryota</taxon>
        <taxon>Fungi</taxon>
        <taxon>Dikarya</taxon>
        <taxon>Ascomycota</taxon>
        <taxon>Pezizomycotina</taxon>
        <taxon>Xylonomycetes</taxon>
        <taxon>Xylonales</taxon>
        <taxon>Xylonaceae</taxon>
        <taxon>Xylona</taxon>
    </lineage>
</organism>